<comment type="caution">
    <text evidence="2">The sequence shown here is derived from an EMBL/GenBank/DDBJ whole genome shotgun (WGS) entry which is preliminary data.</text>
</comment>
<keyword evidence="3" id="KW-1185">Reference proteome</keyword>
<sequence>MNMAREREALAPKSQPSARSLCSASAPSSYARRRRHRGRKSSCTACSWKKLKAGSAAAEPGCLAVPVFPVYKKLDGYERHGVKQPSSLQWSDLTEGTFIGGRRNLVLYGRSVPARRTWPLLPACVPANWAYDEVLPRCRTCDASGQGEARRPAITRKSNCEPSSCRRGYSPTRQG</sequence>
<proteinExistence type="predicted"/>
<dbReference type="EMBL" id="QRDZ01000013">
    <property type="protein sequence ID" value="RED76013.1"/>
    <property type="molecule type" value="Genomic_DNA"/>
</dbReference>
<reference evidence="2 3" key="1">
    <citation type="submission" date="2018-07" db="EMBL/GenBank/DDBJ databases">
        <title>Genomic Encyclopedia of Type Strains, Phase III (KMG-III): the genomes of soil and plant-associated and newly described type strains.</title>
        <authorList>
            <person name="Whitman W."/>
        </authorList>
    </citation>
    <scope>NUCLEOTIDE SEQUENCE [LARGE SCALE GENOMIC DNA]</scope>
    <source>
        <strain evidence="2 3">CECT 7287</strain>
    </source>
</reference>
<feature type="compositionally biased region" description="Basic residues" evidence="1">
    <location>
        <begin position="31"/>
        <end position="40"/>
    </location>
</feature>
<protein>
    <submittedName>
        <fullName evidence="2">Uncharacterized protein</fullName>
    </submittedName>
</protein>
<name>A0A3D9JPG5_9BACL</name>
<feature type="region of interest" description="Disordered" evidence="1">
    <location>
        <begin position="1"/>
        <end position="40"/>
    </location>
</feature>
<gene>
    <name evidence="2" type="ORF">DFP98_11373</name>
</gene>
<feature type="compositionally biased region" description="Basic and acidic residues" evidence="1">
    <location>
        <begin position="1"/>
        <end position="10"/>
    </location>
</feature>
<evidence type="ECO:0000256" key="1">
    <source>
        <dbReference type="SAM" id="MobiDB-lite"/>
    </source>
</evidence>
<feature type="region of interest" description="Disordered" evidence="1">
    <location>
        <begin position="151"/>
        <end position="175"/>
    </location>
</feature>
<evidence type="ECO:0000313" key="3">
    <source>
        <dbReference type="Proteomes" id="UP000256977"/>
    </source>
</evidence>
<evidence type="ECO:0000313" key="2">
    <source>
        <dbReference type="EMBL" id="RED76013.1"/>
    </source>
</evidence>
<organism evidence="2 3">
    <name type="scientific">Cohnella phaseoli</name>
    <dbReference type="NCBI Taxonomy" id="456490"/>
    <lineage>
        <taxon>Bacteria</taxon>
        <taxon>Bacillati</taxon>
        <taxon>Bacillota</taxon>
        <taxon>Bacilli</taxon>
        <taxon>Bacillales</taxon>
        <taxon>Paenibacillaceae</taxon>
        <taxon>Cohnella</taxon>
    </lineage>
</organism>
<dbReference type="Proteomes" id="UP000256977">
    <property type="component" value="Unassembled WGS sequence"/>
</dbReference>
<dbReference type="AlphaFoldDB" id="A0A3D9JPG5"/>
<accession>A0A3D9JPG5</accession>